<dbReference type="Gene3D" id="3.30.450.20">
    <property type="entry name" value="PAS domain"/>
    <property type="match status" value="2"/>
</dbReference>
<dbReference type="Proteomes" id="UP001143304">
    <property type="component" value="Unassembled WGS sequence"/>
</dbReference>
<dbReference type="PROSITE" id="PS50110">
    <property type="entry name" value="RESPONSE_REGULATORY"/>
    <property type="match status" value="1"/>
</dbReference>
<dbReference type="Gene3D" id="1.10.287.130">
    <property type="match status" value="1"/>
</dbReference>
<dbReference type="Pfam" id="PF05231">
    <property type="entry name" value="MASE1"/>
    <property type="match status" value="1"/>
</dbReference>
<evidence type="ECO:0000313" key="21">
    <source>
        <dbReference type="Proteomes" id="UP001143304"/>
    </source>
</evidence>
<feature type="domain" description="PAC" evidence="19">
    <location>
        <begin position="729"/>
        <end position="779"/>
    </location>
</feature>
<keyword evidence="4" id="KW-1003">Cell membrane</keyword>
<evidence type="ECO:0000259" key="17">
    <source>
        <dbReference type="PROSITE" id="PS50110"/>
    </source>
</evidence>
<dbReference type="CDD" id="cd00130">
    <property type="entry name" value="PAS"/>
    <property type="match status" value="2"/>
</dbReference>
<evidence type="ECO:0000259" key="18">
    <source>
        <dbReference type="PROSITE" id="PS50112"/>
    </source>
</evidence>
<dbReference type="SUPFAM" id="SSF47384">
    <property type="entry name" value="Homodimeric domain of signal transducing histidine kinase"/>
    <property type="match status" value="1"/>
</dbReference>
<keyword evidence="6" id="KW-0808">Transferase</keyword>
<feature type="domain" description="PAS" evidence="18">
    <location>
        <begin position="522"/>
        <end position="577"/>
    </location>
</feature>
<evidence type="ECO:0000256" key="8">
    <source>
        <dbReference type="ARBA" id="ARBA00022741"/>
    </source>
</evidence>
<dbReference type="SMART" id="SM00387">
    <property type="entry name" value="HATPase_c"/>
    <property type="match status" value="1"/>
</dbReference>
<feature type="transmembrane region" description="Helical" evidence="15">
    <location>
        <begin position="192"/>
        <end position="213"/>
    </location>
</feature>
<evidence type="ECO:0000256" key="13">
    <source>
        <dbReference type="ARBA" id="ARBA00023136"/>
    </source>
</evidence>
<keyword evidence="8" id="KW-0547">Nucleotide-binding</keyword>
<reference evidence="20" key="1">
    <citation type="submission" date="2019-02" db="EMBL/GenBank/DDBJ databases">
        <authorList>
            <person name="Li S.-H."/>
        </authorList>
    </citation>
    <scope>NUCLEOTIDE SEQUENCE</scope>
    <source>
        <strain evidence="20">IMCC11814</strain>
    </source>
</reference>
<keyword evidence="13 15" id="KW-0472">Membrane</keyword>
<dbReference type="RefSeq" id="WP_279250255.1">
    <property type="nucleotide sequence ID" value="NZ_SHNO01000001.1"/>
</dbReference>
<dbReference type="Gene3D" id="3.40.50.2300">
    <property type="match status" value="1"/>
</dbReference>
<dbReference type="InterPro" id="IPR000014">
    <property type="entry name" value="PAS"/>
</dbReference>
<evidence type="ECO:0000256" key="6">
    <source>
        <dbReference type="ARBA" id="ARBA00022679"/>
    </source>
</evidence>
<dbReference type="SMART" id="SM00448">
    <property type="entry name" value="REC"/>
    <property type="match status" value="1"/>
</dbReference>
<keyword evidence="5 14" id="KW-0597">Phosphoprotein</keyword>
<evidence type="ECO:0000256" key="1">
    <source>
        <dbReference type="ARBA" id="ARBA00000085"/>
    </source>
</evidence>
<dbReference type="PROSITE" id="PS50109">
    <property type="entry name" value="HIS_KIN"/>
    <property type="match status" value="1"/>
</dbReference>
<organism evidence="20 21">
    <name type="scientific">Candidatus Marimicrobium litorale</name>
    <dbReference type="NCBI Taxonomy" id="2518991"/>
    <lineage>
        <taxon>Bacteria</taxon>
        <taxon>Pseudomonadati</taxon>
        <taxon>Pseudomonadota</taxon>
        <taxon>Gammaproteobacteria</taxon>
        <taxon>Cellvibrionales</taxon>
        <taxon>Halieaceae</taxon>
        <taxon>Marimicrobium</taxon>
    </lineage>
</organism>
<dbReference type="Pfam" id="PF02518">
    <property type="entry name" value="HATPase_c"/>
    <property type="match status" value="1"/>
</dbReference>
<feature type="transmembrane region" description="Helical" evidence="15">
    <location>
        <begin position="156"/>
        <end position="180"/>
    </location>
</feature>
<dbReference type="InterPro" id="IPR003661">
    <property type="entry name" value="HisK_dim/P_dom"/>
</dbReference>
<accession>A0ABT3T8G0</accession>
<feature type="domain" description="Histidine kinase" evidence="16">
    <location>
        <begin position="792"/>
        <end position="1016"/>
    </location>
</feature>
<evidence type="ECO:0000256" key="5">
    <source>
        <dbReference type="ARBA" id="ARBA00022553"/>
    </source>
</evidence>
<dbReference type="EC" id="2.7.13.3" evidence="3"/>
<keyword evidence="10" id="KW-0067">ATP-binding</keyword>
<comment type="catalytic activity">
    <reaction evidence="1">
        <text>ATP + protein L-histidine = ADP + protein N-phospho-L-histidine.</text>
        <dbReference type="EC" id="2.7.13.3"/>
    </reaction>
</comment>
<feature type="domain" description="PAS" evidence="18">
    <location>
        <begin position="652"/>
        <end position="722"/>
    </location>
</feature>
<dbReference type="SMART" id="SM00091">
    <property type="entry name" value="PAS"/>
    <property type="match status" value="2"/>
</dbReference>
<comment type="caution">
    <text evidence="20">The sequence shown here is derived from an EMBL/GenBank/DDBJ whole genome shotgun (WGS) entry which is preliminary data.</text>
</comment>
<keyword evidence="21" id="KW-1185">Reference proteome</keyword>
<dbReference type="InterPro" id="IPR011006">
    <property type="entry name" value="CheY-like_superfamily"/>
</dbReference>
<protein>
    <recommendedName>
        <fullName evidence="3">histidine kinase</fullName>
        <ecNumber evidence="3">2.7.13.3</ecNumber>
    </recommendedName>
</protein>
<dbReference type="InterPro" id="IPR036890">
    <property type="entry name" value="HATPase_C_sf"/>
</dbReference>
<dbReference type="CDD" id="cd00156">
    <property type="entry name" value="REC"/>
    <property type="match status" value="1"/>
</dbReference>
<dbReference type="Pfam" id="PF00989">
    <property type="entry name" value="PAS"/>
    <property type="match status" value="1"/>
</dbReference>
<dbReference type="InterPro" id="IPR007895">
    <property type="entry name" value="MASE1"/>
</dbReference>
<evidence type="ECO:0000256" key="2">
    <source>
        <dbReference type="ARBA" id="ARBA00004651"/>
    </source>
</evidence>
<dbReference type="SMART" id="SM00388">
    <property type="entry name" value="HisKA"/>
    <property type="match status" value="1"/>
</dbReference>
<evidence type="ECO:0000256" key="15">
    <source>
        <dbReference type="SAM" id="Phobius"/>
    </source>
</evidence>
<dbReference type="InterPro" id="IPR005467">
    <property type="entry name" value="His_kinase_dom"/>
</dbReference>
<dbReference type="PROSITE" id="PS50113">
    <property type="entry name" value="PAC"/>
    <property type="match status" value="1"/>
</dbReference>
<dbReference type="InterPro" id="IPR036097">
    <property type="entry name" value="HisK_dim/P_sf"/>
</dbReference>
<keyword evidence="11 15" id="KW-1133">Transmembrane helix</keyword>
<feature type="transmembrane region" description="Helical" evidence="15">
    <location>
        <begin position="54"/>
        <end position="71"/>
    </location>
</feature>
<keyword evidence="9" id="KW-0418">Kinase</keyword>
<keyword evidence="12" id="KW-0902">Two-component regulatory system</keyword>
<dbReference type="Gene3D" id="3.30.565.10">
    <property type="entry name" value="Histidine kinase-like ATPase, C-terminal domain"/>
    <property type="match status" value="1"/>
</dbReference>
<comment type="subcellular location">
    <subcellularLocation>
        <location evidence="2">Cell membrane</location>
        <topology evidence="2">Multi-pass membrane protein</topology>
    </subcellularLocation>
</comment>
<dbReference type="InterPro" id="IPR004358">
    <property type="entry name" value="Sig_transdc_His_kin-like_C"/>
</dbReference>
<dbReference type="SUPFAM" id="SSF52172">
    <property type="entry name" value="CheY-like"/>
    <property type="match status" value="1"/>
</dbReference>
<dbReference type="PANTHER" id="PTHR43065">
    <property type="entry name" value="SENSOR HISTIDINE KINASE"/>
    <property type="match status" value="1"/>
</dbReference>
<dbReference type="InterPro" id="IPR000700">
    <property type="entry name" value="PAS-assoc_C"/>
</dbReference>
<feature type="transmembrane region" description="Helical" evidence="15">
    <location>
        <begin position="77"/>
        <end position="103"/>
    </location>
</feature>
<dbReference type="InterPro" id="IPR003594">
    <property type="entry name" value="HATPase_dom"/>
</dbReference>
<dbReference type="InterPro" id="IPR013767">
    <property type="entry name" value="PAS_fold"/>
</dbReference>
<evidence type="ECO:0000256" key="7">
    <source>
        <dbReference type="ARBA" id="ARBA00022692"/>
    </source>
</evidence>
<gene>
    <name evidence="20" type="ORF">EYC82_14420</name>
</gene>
<dbReference type="CDD" id="cd00082">
    <property type="entry name" value="HisKA"/>
    <property type="match status" value="1"/>
</dbReference>
<dbReference type="SUPFAM" id="SSF55785">
    <property type="entry name" value="PYP-like sensor domain (PAS domain)"/>
    <property type="match status" value="2"/>
</dbReference>
<feature type="modified residue" description="4-aspartylphosphate" evidence="14">
    <location>
        <position position="1085"/>
    </location>
</feature>
<evidence type="ECO:0000256" key="14">
    <source>
        <dbReference type="PROSITE-ProRule" id="PRU00169"/>
    </source>
</evidence>
<dbReference type="SUPFAM" id="SSF55874">
    <property type="entry name" value="ATPase domain of HSP90 chaperone/DNA topoisomerase II/histidine kinase"/>
    <property type="match status" value="1"/>
</dbReference>
<evidence type="ECO:0000313" key="20">
    <source>
        <dbReference type="EMBL" id="MCX2978558.1"/>
    </source>
</evidence>
<evidence type="ECO:0000256" key="10">
    <source>
        <dbReference type="ARBA" id="ARBA00022840"/>
    </source>
</evidence>
<dbReference type="InterPro" id="IPR035965">
    <property type="entry name" value="PAS-like_dom_sf"/>
</dbReference>
<evidence type="ECO:0000259" key="19">
    <source>
        <dbReference type="PROSITE" id="PS50113"/>
    </source>
</evidence>
<dbReference type="Pfam" id="PF00072">
    <property type="entry name" value="Response_reg"/>
    <property type="match status" value="1"/>
</dbReference>
<dbReference type="PANTHER" id="PTHR43065:SF46">
    <property type="entry name" value="C4-DICARBOXYLATE TRANSPORT SENSOR PROTEIN DCTB"/>
    <property type="match status" value="1"/>
</dbReference>
<dbReference type="Pfam" id="PF13426">
    <property type="entry name" value="PAS_9"/>
    <property type="match status" value="1"/>
</dbReference>
<sequence>MNRPVTTTLGIAALFTLGAALGKYLELEPYQISIFWPPSGIALAAVLILGNRALPGIAIGAILTLAMAISREPNVPFIVIAGVGTITMIAWVLQPVVAAYLLVRQFQLPMAWGSIRAYIRGAIVIVACATIPASAGTAALYATGLMPISDIYSAWLIWWMGDVIGMITLTPALYISIGYLRGNNNLNSLPPARTALSLSISSILAILIFTFFYNFESAAIQEKVDKEVRIFSLKLQASYRRAAAEVSATHAYLASDERASGVSFTTFFDELHSLPNSLHCLMWAPVDRLSYSEGSEAFNGQSSEMSASNFTVKYIMPAAYSSAVGGTLDLGSQRAIGKILGSTDPNIARGVSAQLHNEEIHWGHEGGYTLTLAKAVYREGPNRTVTPPASELRGFIVAEYLLSDLVNDAYTKSADEIQIYVFADQVKNGPIWSSPSAKTEFDGVTSSKEFISALKKITGFIKQDTVKIADTNWTIVSSGGPEFVLHNRGWGPFFQAGTIMALGMLVIFMLRTRENTRLERERTIALRDAVVVSAQQPFIHLDQDGRVLEWNKAAEKTFGWSLEEVLGHKLSETLIPERYRDAHEKGMARYSRLGTGPVLGKPLEIEAVRSDNIEIPVSLLINSVKYENQWHYFAFVSDISEQKDNRLALNQAHDNLKRLYEAIPDAIVVYDTVGKLIECNTAAAQLFKTSRNQLLGSGFINIIAERSQESLPRITAALTDGAGNRWISERDELYCIDGDGSEFPVEAVVSPQQTSDGVNYIAVLRDNTEQYEAEQRRQQGLMIESLGRMTGILAHDFNNLLSIIIGHLDLVGEQIANEKETNVDGKYIDIALNAALRGSSMVKSLLSVAKQQPMIPLAFDVGQKIQECLPLIQSGVDDSITIVYEAPPEPLLVKADDSALTSALINLAVNATESIIGIGTIQISVEKHTIGRSDTQFSSVPGDYAVISVTDNGSGMSPDVLNRAAAPFFTTKKRSSASGLGLSMVSSFAKQHGGDISVISEVNSGTSVSVCIPLVGSEADEKAPLKALSQNRARVLVVDDQSEMVDLIVSWLESGGYEAHRAETPSLAIKLVSEVTLPFDLLITDVLMPATNGFQLSKAIQEKMPEVETLYITGTLSGHTETIFGDTDPTILEKPFRKDEMLSAVSNLLNQSSQETGSVVTRQIDEQ</sequence>
<evidence type="ECO:0000256" key="11">
    <source>
        <dbReference type="ARBA" id="ARBA00022989"/>
    </source>
</evidence>
<evidence type="ECO:0000256" key="9">
    <source>
        <dbReference type="ARBA" id="ARBA00022777"/>
    </source>
</evidence>
<evidence type="ECO:0000256" key="4">
    <source>
        <dbReference type="ARBA" id="ARBA00022475"/>
    </source>
</evidence>
<dbReference type="PRINTS" id="PR00344">
    <property type="entry name" value="BCTRLSENSOR"/>
</dbReference>
<dbReference type="PROSITE" id="PS50112">
    <property type="entry name" value="PAS"/>
    <property type="match status" value="2"/>
</dbReference>
<dbReference type="NCBIfam" id="TIGR00229">
    <property type="entry name" value="sensory_box"/>
    <property type="match status" value="2"/>
</dbReference>
<evidence type="ECO:0000259" key="16">
    <source>
        <dbReference type="PROSITE" id="PS50109"/>
    </source>
</evidence>
<feature type="domain" description="Response regulatory" evidence="17">
    <location>
        <begin position="1034"/>
        <end position="1149"/>
    </location>
</feature>
<keyword evidence="7 15" id="KW-0812">Transmembrane</keyword>
<name>A0ABT3T8G0_9GAMM</name>
<evidence type="ECO:0000256" key="3">
    <source>
        <dbReference type="ARBA" id="ARBA00012438"/>
    </source>
</evidence>
<dbReference type="InterPro" id="IPR001789">
    <property type="entry name" value="Sig_transdc_resp-reg_receiver"/>
</dbReference>
<dbReference type="EMBL" id="SHNO01000001">
    <property type="protein sequence ID" value="MCX2978558.1"/>
    <property type="molecule type" value="Genomic_DNA"/>
</dbReference>
<feature type="transmembrane region" description="Helical" evidence="15">
    <location>
        <begin position="123"/>
        <end position="144"/>
    </location>
</feature>
<evidence type="ECO:0000256" key="12">
    <source>
        <dbReference type="ARBA" id="ARBA00023012"/>
    </source>
</evidence>
<proteinExistence type="predicted"/>